<evidence type="ECO:0000313" key="2">
    <source>
        <dbReference type="Proteomes" id="UP000800094"/>
    </source>
</evidence>
<evidence type="ECO:0000313" key="1">
    <source>
        <dbReference type="EMBL" id="KAF2255561.1"/>
    </source>
</evidence>
<dbReference type="AlphaFoldDB" id="A0A6A6IYC8"/>
<gene>
    <name evidence="1" type="ORF">BU26DRAFT_498376</name>
</gene>
<protein>
    <submittedName>
        <fullName evidence="1">Uncharacterized protein</fullName>
    </submittedName>
</protein>
<accession>A0A6A6IYC8</accession>
<organism evidence="1 2">
    <name type="scientific">Trematosphaeria pertusa</name>
    <dbReference type="NCBI Taxonomy" id="390896"/>
    <lineage>
        <taxon>Eukaryota</taxon>
        <taxon>Fungi</taxon>
        <taxon>Dikarya</taxon>
        <taxon>Ascomycota</taxon>
        <taxon>Pezizomycotina</taxon>
        <taxon>Dothideomycetes</taxon>
        <taxon>Pleosporomycetidae</taxon>
        <taxon>Pleosporales</taxon>
        <taxon>Massarineae</taxon>
        <taxon>Trematosphaeriaceae</taxon>
        <taxon>Trematosphaeria</taxon>
    </lineage>
</organism>
<dbReference type="EMBL" id="ML987189">
    <property type="protein sequence ID" value="KAF2255561.1"/>
    <property type="molecule type" value="Genomic_DNA"/>
</dbReference>
<dbReference type="GeneID" id="54579666"/>
<name>A0A6A6IYC8_9PLEO</name>
<proteinExistence type="predicted"/>
<sequence length="259" mass="28658">MVVMWTPDPSGQVASPAVALAVGVRTERVRRRTKFETHIPPIRWGPHLPIRSQQEGTSTTTVLLFSQSNAACPPMDVQPGPSVLFAAGNRIALIVTYLHGWRDIPSIPNIFDLQSSSSRASSVFGIPVMCPQNDSTIASKGLQGGYGRPRWHLSNIYFWETWFMHLTLRSYPEAAAIRNYHYHYTSPVHQSIDRPVEQHHRHLSVHESISRHLLLSLAPPFITSAVAGSSPLRAPGGSALLAISVHFYGTPSSWPMKIS</sequence>
<dbReference type="RefSeq" id="XP_033690565.1">
    <property type="nucleotide sequence ID" value="XM_033826336.1"/>
</dbReference>
<dbReference type="Proteomes" id="UP000800094">
    <property type="component" value="Unassembled WGS sequence"/>
</dbReference>
<keyword evidence="2" id="KW-1185">Reference proteome</keyword>
<reference evidence="1" key="1">
    <citation type="journal article" date="2020" name="Stud. Mycol.">
        <title>101 Dothideomycetes genomes: a test case for predicting lifestyles and emergence of pathogens.</title>
        <authorList>
            <person name="Haridas S."/>
            <person name="Albert R."/>
            <person name="Binder M."/>
            <person name="Bloem J."/>
            <person name="Labutti K."/>
            <person name="Salamov A."/>
            <person name="Andreopoulos B."/>
            <person name="Baker S."/>
            <person name="Barry K."/>
            <person name="Bills G."/>
            <person name="Bluhm B."/>
            <person name="Cannon C."/>
            <person name="Castanera R."/>
            <person name="Culley D."/>
            <person name="Daum C."/>
            <person name="Ezra D."/>
            <person name="Gonzalez J."/>
            <person name="Henrissat B."/>
            <person name="Kuo A."/>
            <person name="Liang C."/>
            <person name="Lipzen A."/>
            <person name="Lutzoni F."/>
            <person name="Magnuson J."/>
            <person name="Mondo S."/>
            <person name="Nolan M."/>
            <person name="Ohm R."/>
            <person name="Pangilinan J."/>
            <person name="Park H.-J."/>
            <person name="Ramirez L."/>
            <person name="Alfaro M."/>
            <person name="Sun H."/>
            <person name="Tritt A."/>
            <person name="Yoshinaga Y."/>
            <person name="Zwiers L.-H."/>
            <person name="Turgeon B."/>
            <person name="Goodwin S."/>
            <person name="Spatafora J."/>
            <person name="Crous P."/>
            <person name="Grigoriev I."/>
        </authorList>
    </citation>
    <scope>NUCLEOTIDE SEQUENCE</scope>
    <source>
        <strain evidence="1">CBS 122368</strain>
    </source>
</reference>